<reference evidence="1" key="1">
    <citation type="journal article" date="2019" name="bioRxiv">
        <title>The Genome of the Zebra Mussel, Dreissena polymorpha: A Resource for Invasive Species Research.</title>
        <authorList>
            <person name="McCartney M.A."/>
            <person name="Auch B."/>
            <person name="Kono T."/>
            <person name="Mallez S."/>
            <person name="Zhang Y."/>
            <person name="Obille A."/>
            <person name="Becker A."/>
            <person name="Abrahante J.E."/>
            <person name="Garbe J."/>
            <person name="Badalamenti J.P."/>
            <person name="Herman A."/>
            <person name="Mangelson H."/>
            <person name="Liachko I."/>
            <person name="Sullivan S."/>
            <person name="Sone E.D."/>
            <person name="Koren S."/>
            <person name="Silverstein K.A.T."/>
            <person name="Beckman K.B."/>
            <person name="Gohl D.M."/>
        </authorList>
    </citation>
    <scope>NUCLEOTIDE SEQUENCE</scope>
    <source>
        <strain evidence="1">Duluth1</strain>
        <tissue evidence="1">Whole animal</tissue>
    </source>
</reference>
<evidence type="ECO:0000313" key="2">
    <source>
        <dbReference type="Proteomes" id="UP000828390"/>
    </source>
</evidence>
<keyword evidence="2" id="KW-1185">Reference proteome</keyword>
<sequence>MRTACYSGAKATAKRRCHGYNALIGAILFANAEYGYAKWFNAVTDYILRYTGAISKFDHRDRTCQAMRTYSRRAMV</sequence>
<dbReference type="AlphaFoldDB" id="A0A9D4F9X2"/>
<accession>A0A9D4F9X2</accession>
<proteinExistence type="predicted"/>
<reference evidence="1" key="2">
    <citation type="submission" date="2020-11" db="EMBL/GenBank/DDBJ databases">
        <authorList>
            <person name="McCartney M.A."/>
            <person name="Auch B."/>
            <person name="Kono T."/>
            <person name="Mallez S."/>
            <person name="Becker A."/>
            <person name="Gohl D.M."/>
            <person name="Silverstein K.A.T."/>
            <person name="Koren S."/>
            <person name="Bechman K.B."/>
            <person name="Herman A."/>
            <person name="Abrahante J.E."/>
            <person name="Garbe J."/>
        </authorList>
    </citation>
    <scope>NUCLEOTIDE SEQUENCE</scope>
    <source>
        <strain evidence="1">Duluth1</strain>
        <tissue evidence="1">Whole animal</tissue>
    </source>
</reference>
<dbReference type="EMBL" id="JAIWYP010000007">
    <property type="protein sequence ID" value="KAH3794858.1"/>
    <property type="molecule type" value="Genomic_DNA"/>
</dbReference>
<comment type="caution">
    <text evidence="1">The sequence shown here is derived from an EMBL/GenBank/DDBJ whole genome shotgun (WGS) entry which is preliminary data.</text>
</comment>
<name>A0A9D4F9X2_DREPO</name>
<gene>
    <name evidence="1" type="ORF">DPMN_148396</name>
</gene>
<evidence type="ECO:0000313" key="1">
    <source>
        <dbReference type="EMBL" id="KAH3794858.1"/>
    </source>
</evidence>
<protein>
    <submittedName>
        <fullName evidence="1">Uncharacterized protein</fullName>
    </submittedName>
</protein>
<organism evidence="1 2">
    <name type="scientific">Dreissena polymorpha</name>
    <name type="common">Zebra mussel</name>
    <name type="synonym">Mytilus polymorpha</name>
    <dbReference type="NCBI Taxonomy" id="45954"/>
    <lineage>
        <taxon>Eukaryota</taxon>
        <taxon>Metazoa</taxon>
        <taxon>Spiralia</taxon>
        <taxon>Lophotrochozoa</taxon>
        <taxon>Mollusca</taxon>
        <taxon>Bivalvia</taxon>
        <taxon>Autobranchia</taxon>
        <taxon>Heteroconchia</taxon>
        <taxon>Euheterodonta</taxon>
        <taxon>Imparidentia</taxon>
        <taxon>Neoheterodontei</taxon>
        <taxon>Myida</taxon>
        <taxon>Dreissenoidea</taxon>
        <taxon>Dreissenidae</taxon>
        <taxon>Dreissena</taxon>
    </lineage>
</organism>
<dbReference type="Proteomes" id="UP000828390">
    <property type="component" value="Unassembled WGS sequence"/>
</dbReference>